<organism evidence="2">
    <name type="scientific">Wolinella succinogenes (strain ATCC 29543 / DSM 1740 / CCUG 13145 / JCM 31913 / LMG 7466 / NCTC 11488 / FDC 602W)</name>
    <name type="common">Vibrio succinogenes</name>
    <dbReference type="NCBI Taxonomy" id="273121"/>
    <lineage>
        <taxon>Bacteria</taxon>
        <taxon>Pseudomonadati</taxon>
        <taxon>Campylobacterota</taxon>
        <taxon>Epsilonproteobacteria</taxon>
        <taxon>Campylobacterales</taxon>
        <taxon>Helicobacteraceae</taxon>
        <taxon>Wolinella</taxon>
    </lineage>
</organism>
<sequence>MWVRREWRILLRVLGLLGFLVLLASLHAFVTQDSLAGESRLKGGVGSELFPKGSAFASDALHTRFFPYADRMGGHATYPASLDPFFSSFVYSPFALPNPASKVYP</sequence>
<dbReference type="RefSeq" id="WP_011138567.1">
    <property type="nucleotide sequence ID" value="NC_005090.1"/>
</dbReference>
<keyword evidence="2" id="KW-1185">Reference proteome</keyword>
<reference evidence="1 2" key="1">
    <citation type="journal article" date="2003" name="Proc. Natl. Acad. Sci. U.S.A.">
        <title>Complete genome sequence and analysis of Wolinella succinogenes.</title>
        <authorList>
            <person name="Baar C."/>
            <person name="Eppinger M."/>
            <person name="Raddatz G."/>
            <person name="Simon JM."/>
            <person name="Lanz C."/>
            <person name="Klimmek O."/>
            <person name="Nandakumar R."/>
            <person name="Gross R."/>
            <person name="Rosinus A."/>
            <person name="Keller H."/>
            <person name="Jagtap P."/>
            <person name="Linke B."/>
            <person name="Meyer F."/>
            <person name="Lederer H."/>
            <person name="Schuster S.C."/>
        </authorList>
    </citation>
    <scope>NUCLEOTIDE SEQUENCE [LARGE SCALE GENOMIC DNA]</scope>
    <source>
        <strain evidence="2">ATCC 29543 / DSM 1740 / CCUG 13145 / JCM 31913 / LMG 7466 / NCTC 11488 / FDC 602W</strain>
    </source>
</reference>
<proteinExistence type="predicted"/>
<dbReference type="KEGG" id="wsu:WS0636"/>
<protein>
    <submittedName>
        <fullName evidence="1">Uncharacterized protein</fullName>
    </submittedName>
</protein>
<dbReference type="HOGENOM" id="CLU_2235508_0_0_7"/>
<evidence type="ECO:0000313" key="1">
    <source>
        <dbReference type="EMBL" id="CAE09767.1"/>
    </source>
</evidence>
<evidence type="ECO:0000313" key="2">
    <source>
        <dbReference type="Proteomes" id="UP000000422"/>
    </source>
</evidence>
<dbReference type="Proteomes" id="UP000000422">
    <property type="component" value="Chromosome"/>
</dbReference>
<name>Q7MSA3_WOLSU</name>
<dbReference type="EMBL" id="BX571658">
    <property type="protein sequence ID" value="CAE09767.1"/>
    <property type="molecule type" value="Genomic_DNA"/>
</dbReference>
<dbReference type="STRING" id="273121.WS0636"/>
<dbReference type="AlphaFoldDB" id="Q7MSA3"/>
<accession>Q7MSA3</accession>
<gene>
    <name evidence="1" type="ordered locus">WS0636</name>
</gene>